<dbReference type="EMBL" id="AYSA01000310">
    <property type="protein sequence ID" value="ESZ93519.1"/>
    <property type="molecule type" value="Genomic_DNA"/>
</dbReference>
<evidence type="ECO:0000313" key="1">
    <source>
        <dbReference type="EMBL" id="ESZ93519.1"/>
    </source>
</evidence>
<protein>
    <submittedName>
        <fullName evidence="1">Uncharacterized protein</fullName>
    </submittedName>
</protein>
<proteinExistence type="predicted"/>
<dbReference type="OrthoDB" id="3502705at2759"/>
<organism evidence="1 2">
    <name type="scientific">Sclerotinia borealis (strain F-4128)</name>
    <dbReference type="NCBI Taxonomy" id="1432307"/>
    <lineage>
        <taxon>Eukaryota</taxon>
        <taxon>Fungi</taxon>
        <taxon>Dikarya</taxon>
        <taxon>Ascomycota</taxon>
        <taxon>Pezizomycotina</taxon>
        <taxon>Leotiomycetes</taxon>
        <taxon>Helotiales</taxon>
        <taxon>Sclerotiniaceae</taxon>
        <taxon>Sclerotinia</taxon>
    </lineage>
</organism>
<dbReference type="HOGENOM" id="CLU_2832638_0_0_1"/>
<reference evidence="1 2" key="1">
    <citation type="journal article" date="2014" name="Genome Announc.">
        <title>Draft genome sequence of Sclerotinia borealis, a psychrophilic plant pathogenic fungus.</title>
        <authorList>
            <person name="Mardanov A.V."/>
            <person name="Beletsky A.V."/>
            <person name="Kadnikov V.V."/>
            <person name="Ignatov A.N."/>
            <person name="Ravin N.V."/>
        </authorList>
    </citation>
    <scope>NUCLEOTIDE SEQUENCE [LARGE SCALE GENOMIC DNA]</scope>
    <source>
        <strain evidence="2">F-4157</strain>
    </source>
</reference>
<evidence type="ECO:0000313" key="2">
    <source>
        <dbReference type="Proteomes" id="UP000019487"/>
    </source>
</evidence>
<name>W9CFH7_SCLBF</name>
<dbReference type="AlphaFoldDB" id="W9CFH7"/>
<keyword evidence="2" id="KW-1185">Reference proteome</keyword>
<dbReference type="Proteomes" id="UP000019487">
    <property type="component" value="Unassembled WGS sequence"/>
</dbReference>
<accession>W9CFH7</accession>
<sequence length="66" mass="7212">MNINSILKHFVQDPEISRSNMAQSNAIIAGKIALHFFDSSIPLKDGLQPVVGEHAVDMAFANFISD</sequence>
<gene>
    <name evidence="1" type="ORF">SBOR_6100</name>
</gene>
<comment type="caution">
    <text evidence="1">The sequence shown here is derived from an EMBL/GenBank/DDBJ whole genome shotgun (WGS) entry which is preliminary data.</text>
</comment>